<keyword evidence="1" id="KW-1003">Cell membrane</keyword>
<feature type="domain" description="Cell division protein FtsQ/DivIB C-terminal" evidence="7">
    <location>
        <begin position="148"/>
        <end position="283"/>
    </location>
</feature>
<evidence type="ECO:0000259" key="7">
    <source>
        <dbReference type="Pfam" id="PF03799"/>
    </source>
</evidence>
<keyword evidence="4 6" id="KW-1133">Transmembrane helix</keyword>
<protein>
    <recommendedName>
        <fullName evidence="7">Cell division protein FtsQ/DivIB C-terminal domain-containing protein</fullName>
    </recommendedName>
</protein>
<reference evidence="8 9" key="1">
    <citation type="journal article" date="2016" name="Nat. Commun.">
        <title>Thousands of microbial genomes shed light on interconnected biogeochemical processes in an aquifer system.</title>
        <authorList>
            <person name="Anantharaman K."/>
            <person name="Brown C.T."/>
            <person name="Hug L.A."/>
            <person name="Sharon I."/>
            <person name="Castelle C.J."/>
            <person name="Probst A.J."/>
            <person name="Thomas B.C."/>
            <person name="Singh A."/>
            <person name="Wilkins M.J."/>
            <person name="Karaoz U."/>
            <person name="Brodie E.L."/>
            <person name="Williams K.H."/>
            <person name="Hubbard S.S."/>
            <person name="Banfield J.F."/>
        </authorList>
    </citation>
    <scope>NUCLEOTIDE SEQUENCE [LARGE SCALE GENOMIC DNA]</scope>
</reference>
<dbReference type="InterPro" id="IPR050487">
    <property type="entry name" value="FtsQ_DivIB"/>
</dbReference>
<name>A0A1F7VAJ1_9BACT</name>
<evidence type="ECO:0000256" key="1">
    <source>
        <dbReference type="ARBA" id="ARBA00022475"/>
    </source>
</evidence>
<dbReference type="AlphaFoldDB" id="A0A1F7VAJ1"/>
<evidence type="ECO:0000313" key="9">
    <source>
        <dbReference type="Proteomes" id="UP000178723"/>
    </source>
</evidence>
<evidence type="ECO:0000256" key="4">
    <source>
        <dbReference type="ARBA" id="ARBA00022989"/>
    </source>
</evidence>
<accession>A0A1F7VAJ1</accession>
<feature type="transmembrane region" description="Helical" evidence="6">
    <location>
        <begin position="49"/>
        <end position="70"/>
    </location>
</feature>
<evidence type="ECO:0000256" key="6">
    <source>
        <dbReference type="SAM" id="Phobius"/>
    </source>
</evidence>
<dbReference type="PANTHER" id="PTHR37820">
    <property type="entry name" value="CELL DIVISION PROTEIN DIVIB"/>
    <property type="match status" value="1"/>
</dbReference>
<proteinExistence type="predicted"/>
<keyword evidence="5" id="KW-0131">Cell cycle</keyword>
<dbReference type="GO" id="GO:0051301">
    <property type="term" value="P:cell division"/>
    <property type="evidence" value="ECO:0007669"/>
    <property type="project" value="UniProtKB-KW"/>
</dbReference>
<dbReference type="InterPro" id="IPR005548">
    <property type="entry name" value="Cell_div_FtsQ/DivIB_C"/>
</dbReference>
<evidence type="ECO:0000256" key="3">
    <source>
        <dbReference type="ARBA" id="ARBA00022692"/>
    </source>
</evidence>
<sequence>MNVDIRGMAISRWTIRGSSRAKQPPFANMAAPRWPRHSPKNSYHRFRKILALIVIFIVGYIVLFSPVFVIKNILIQGNKSIKEQTVAAMVREQEKHKRWAIFSEENIFIFKANSLRAKLNDQRLEGLEIKKRLPGTLIILITEKNPVALWQNQNRFYELDQTGAVIAETVKRSELANNNLLLINSSIILETKIGERVIEGNIFKIIQEINARLPESAKGIFKLYDIGESSQGKIIAQSTDGWAAYFSPVADVPVQLNKLAAFISEKDLSNKNWRQTIKYIDLRF</sequence>
<dbReference type="EMBL" id="MGEP01000003">
    <property type="protein sequence ID" value="OGL87516.1"/>
    <property type="molecule type" value="Genomic_DNA"/>
</dbReference>
<keyword evidence="3 6" id="KW-0812">Transmembrane</keyword>
<keyword evidence="6" id="KW-0472">Membrane</keyword>
<evidence type="ECO:0000313" key="8">
    <source>
        <dbReference type="EMBL" id="OGL87516.1"/>
    </source>
</evidence>
<dbReference type="PANTHER" id="PTHR37820:SF1">
    <property type="entry name" value="CELL DIVISION PROTEIN FTSQ"/>
    <property type="match status" value="1"/>
</dbReference>
<dbReference type="Proteomes" id="UP000178723">
    <property type="component" value="Unassembled WGS sequence"/>
</dbReference>
<feature type="non-terminal residue" evidence="8">
    <location>
        <position position="284"/>
    </location>
</feature>
<gene>
    <name evidence="8" type="ORF">A3I40_01175</name>
</gene>
<organism evidence="8 9">
    <name type="scientific">Candidatus Uhrbacteria bacterium RIFCSPLOWO2_02_FULL_48_12</name>
    <dbReference type="NCBI Taxonomy" id="1802407"/>
    <lineage>
        <taxon>Bacteria</taxon>
        <taxon>Candidatus Uhriibacteriota</taxon>
    </lineage>
</organism>
<keyword evidence="2" id="KW-0132">Cell division</keyword>
<comment type="caution">
    <text evidence="8">The sequence shown here is derived from an EMBL/GenBank/DDBJ whole genome shotgun (WGS) entry which is preliminary data.</text>
</comment>
<dbReference type="GO" id="GO:0005886">
    <property type="term" value="C:plasma membrane"/>
    <property type="evidence" value="ECO:0007669"/>
    <property type="project" value="TreeGrafter"/>
</dbReference>
<dbReference type="Pfam" id="PF03799">
    <property type="entry name" value="FtsQ_DivIB_C"/>
    <property type="match status" value="1"/>
</dbReference>
<dbReference type="STRING" id="1802407.A3I40_01175"/>
<evidence type="ECO:0000256" key="2">
    <source>
        <dbReference type="ARBA" id="ARBA00022618"/>
    </source>
</evidence>
<evidence type="ECO:0000256" key="5">
    <source>
        <dbReference type="ARBA" id="ARBA00023306"/>
    </source>
</evidence>